<feature type="non-terminal residue" evidence="1">
    <location>
        <position position="354"/>
    </location>
</feature>
<name>A0ACA9M4E7_9GLOM</name>
<organism evidence="1 2">
    <name type="scientific">Scutellospora calospora</name>
    <dbReference type="NCBI Taxonomy" id="85575"/>
    <lineage>
        <taxon>Eukaryota</taxon>
        <taxon>Fungi</taxon>
        <taxon>Fungi incertae sedis</taxon>
        <taxon>Mucoromycota</taxon>
        <taxon>Glomeromycotina</taxon>
        <taxon>Glomeromycetes</taxon>
        <taxon>Diversisporales</taxon>
        <taxon>Gigasporaceae</taxon>
        <taxon>Scutellospora</taxon>
    </lineage>
</organism>
<sequence>IRPSLFEQFKPQDQVVDEYTFTKFLGYEEAKRQLNRHWTSWVTENDIEKLASYGLNHLRIPVGYWAFDKIPNEPFVTDSFKYLLKAVRWAKKYGLNVIVDLHAAPGSQNGFDNSGRQGPIEWQNGDNIQRTLNVIKNITETFSIPEFKSTVTFIGVLNEPKSIINNQFNKFFKDAYKIIREINNNILLLYDATFLSFDDSIKFIDSSDFNHVVLDTHIYNGFSCDFITMSINTQFAHVCLNEYNISSTNQAIWRNVGEWSLATTDCTKWLHGYGNNSTCNYTKSTCKSEDDYLSWTPEYKKFLKQYASAQMDAYEAGLGWSFWNFKTESSPHWDFMLGVEQGWIPLTPEQRTYD</sequence>
<dbReference type="Proteomes" id="UP000789860">
    <property type="component" value="Unassembled WGS sequence"/>
</dbReference>
<accession>A0ACA9M4E7</accession>
<gene>
    <name evidence="1" type="ORF">SCALOS_LOCUS5793</name>
</gene>
<proteinExistence type="predicted"/>
<protein>
    <submittedName>
        <fullName evidence="1">5411_t:CDS:1</fullName>
    </submittedName>
</protein>
<keyword evidence="2" id="KW-1185">Reference proteome</keyword>
<reference evidence="1" key="1">
    <citation type="submission" date="2021-06" db="EMBL/GenBank/DDBJ databases">
        <authorList>
            <person name="Kallberg Y."/>
            <person name="Tangrot J."/>
            <person name="Rosling A."/>
        </authorList>
    </citation>
    <scope>NUCLEOTIDE SEQUENCE</scope>
    <source>
        <strain evidence="1">AU212A</strain>
    </source>
</reference>
<feature type="non-terminal residue" evidence="1">
    <location>
        <position position="1"/>
    </location>
</feature>
<comment type="caution">
    <text evidence="1">The sequence shown here is derived from an EMBL/GenBank/DDBJ whole genome shotgun (WGS) entry which is preliminary data.</text>
</comment>
<dbReference type="EMBL" id="CAJVPM010010011">
    <property type="protein sequence ID" value="CAG8569297.1"/>
    <property type="molecule type" value="Genomic_DNA"/>
</dbReference>
<evidence type="ECO:0000313" key="1">
    <source>
        <dbReference type="EMBL" id="CAG8569297.1"/>
    </source>
</evidence>
<evidence type="ECO:0000313" key="2">
    <source>
        <dbReference type="Proteomes" id="UP000789860"/>
    </source>
</evidence>